<proteinExistence type="predicted"/>
<dbReference type="InterPro" id="IPR037208">
    <property type="entry name" value="Spo0E-like_sf"/>
</dbReference>
<dbReference type="SUPFAM" id="SSF140500">
    <property type="entry name" value="BAS1536-like"/>
    <property type="match status" value="1"/>
</dbReference>
<comment type="caution">
    <text evidence="1">The sequence shown here is derived from an EMBL/GenBank/DDBJ whole genome shotgun (WGS) entry which is preliminary data.</text>
</comment>
<dbReference type="Proteomes" id="UP000681414">
    <property type="component" value="Unassembled WGS sequence"/>
</dbReference>
<organism evidence="1 2">
    <name type="scientific">Lederbergia citri</name>
    <dbReference type="NCBI Taxonomy" id="2833580"/>
    <lineage>
        <taxon>Bacteria</taxon>
        <taxon>Bacillati</taxon>
        <taxon>Bacillota</taxon>
        <taxon>Bacilli</taxon>
        <taxon>Bacillales</taxon>
        <taxon>Bacillaceae</taxon>
        <taxon>Lederbergia</taxon>
    </lineage>
</organism>
<evidence type="ECO:0000313" key="2">
    <source>
        <dbReference type="Proteomes" id="UP000681414"/>
    </source>
</evidence>
<accession>A0A942TA99</accession>
<sequence length="54" mass="6124">MSNKQLLAKIENKRQQLISVAAQTGLTSALSLQYSMELDTLINQYYHLLLKKAT</sequence>
<dbReference type="AlphaFoldDB" id="A0A942TA99"/>
<dbReference type="Gene3D" id="4.10.280.10">
    <property type="entry name" value="Helix-loop-helix DNA-binding domain"/>
    <property type="match status" value="1"/>
</dbReference>
<gene>
    <name evidence="1" type="ORF">KHA97_03245</name>
</gene>
<evidence type="ECO:0000313" key="1">
    <source>
        <dbReference type="EMBL" id="MBS4194093.1"/>
    </source>
</evidence>
<dbReference type="Pfam" id="PF09388">
    <property type="entry name" value="SpoOE-like"/>
    <property type="match status" value="1"/>
</dbReference>
<dbReference type="InterPro" id="IPR018540">
    <property type="entry name" value="Spo0E-like"/>
</dbReference>
<dbReference type="InterPro" id="IPR036638">
    <property type="entry name" value="HLH_DNA-bd_sf"/>
</dbReference>
<protein>
    <submittedName>
        <fullName evidence="1">Aspartyl-phosphate phosphatase Spo0E family protein</fullName>
    </submittedName>
</protein>
<dbReference type="EMBL" id="JAGYPG010000001">
    <property type="protein sequence ID" value="MBS4194093.1"/>
    <property type="molecule type" value="Genomic_DNA"/>
</dbReference>
<name>A0A942TA99_9BACI</name>
<keyword evidence="2" id="KW-1185">Reference proteome</keyword>
<reference evidence="1 2" key="1">
    <citation type="submission" date="2021-05" db="EMBL/GenBank/DDBJ databases">
        <title>Novel Bacillus species.</title>
        <authorList>
            <person name="Liu G."/>
        </authorList>
    </citation>
    <scope>NUCLEOTIDE SEQUENCE [LARGE SCALE GENOMIC DNA]</scope>
    <source>
        <strain evidence="2">FJAT-49780</strain>
    </source>
</reference>
<dbReference type="RefSeq" id="WP_213123311.1">
    <property type="nucleotide sequence ID" value="NZ_JAGYPG010000001.1"/>
</dbReference>
<dbReference type="GO" id="GO:0046983">
    <property type="term" value="F:protein dimerization activity"/>
    <property type="evidence" value="ECO:0007669"/>
    <property type="project" value="InterPro"/>
</dbReference>
<dbReference type="GO" id="GO:0043937">
    <property type="term" value="P:regulation of sporulation"/>
    <property type="evidence" value="ECO:0007669"/>
    <property type="project" value="InterPro"/>
</dbReference>